<evidence type="ECO:0000313" key="1">
    <source>
        <dbReference type="EMBL" id="KAJ7394321.1"/>
    </source>
</evidence>
<protein>
    <submittedName>
        <fullName evidence="1">Uncharacterized protein</fullName>
    </submittedName>
</protein>
<reference evidence="1" key="1">
    <citation type="submission" date="2023-01" db="EMBL/GenBank/DDBJ databases">
        <title>Genome assembly of the deep-sea coral Lophelia pertusa.</title>
        <authorList>
            <person name="Herrera S."/>
            <person name="Cordes E."/>
        </authorList>
    </citation>
    <scope>NUCLEOTIDE SEQUENCE</scope>
    <source>
        <strain evidence="1">USNM1676648</strain>
        <tissue evidence="1">Polyp</tissue>
    </source>
</reference>
<dbReference type="OrthoDB" id="5971467at2759"/>
<comment type="caution">
    <text evidence="1">The sequence shown here is derived from an EMBL/GenBank/DDBJ whole genome shotgun (WGS) entry which is preliminary data.</text>
</comment>
<dbReference type="Proteomes" id="UP001163046">
    <property type="component" value="Unassembled WGS sequence"/>
</dbReference>
<keyword evidence="2" id="KW-1185">Reference proteome</keyword>
<sequence>MKMTFYQEKIQKENLRSYNCDLITNQAGKKDVKTIMWRHGRSYSCSYRANVFPPELELNKDISDVQLCLQTDADVENINASTRCNNVGIHQDTLLDKELHSKVKEFLQKPQPKSNPPTLRITAAPDVQLHMKGKGNNYNTDLTEQFMGVPINTETCPLMSHFKDRKWYYQDKNGKCRYLRVPKSPIPHVSFIFSKD</sequence>
<evidence type="ECO:0000313" key="2">
    <source>
        <dbReference type="Proteomes" id="UP001163046"/>
    </source>
</evidence>
<proteinExistence type="predicted"/>
<name>A0A9X0A6G5_9CNID</name>
<dbReference type="EMBL" id="MU825396">
    <property type="protein sequence ID" value="KAJ7394321.1"/>
    <property type="molecule type" value="Genomic_DNA"/>
</dbReference>
<gene>
    <name evidence="1" type="ORF">OS493_000124</name>
</gene>
<organism evidence="1 2">
    <name type="scientific">Desmophyllum pertusum</name>
    <dbReference type="NCBI Taxonomy" id="174260"/>
    <lineage>
        <taxon>Eukaryota</taxon>
        <taxon>Metazoa</taxon>
        <taxon>Cnidaria</taxon>
        <taxon>Anthozoa</taxon>
        <taxon>Hexacorallia</taxon>
        <taxon>Scleractinia</taxon>
        <taxon>Caryophylliina</taxon>
        <taxon>Caryophylliidae</taxon>
        <taxon>Desmophyllum</taxon>
    </lineage>
</organism>
<dbReference type="AlphaFoldDB" id="A0A9X0A6G5"/>
<accession>A0A9X0A6G5</accession>